<proteinExistence type="inferred from homology"/>
<gene>
    <name evidence="8" type="ORF">PIIN_03042</name>
</gene>
<evidence type="ECO:0000256" key="3">
    <source>
        <dbReference type="ARBA" id="ARBA00022692"/>
    </source>
</evidence>
<evidence type="ECO:0000256" key="5">
    <source>
        <dbReference type="ARBA" id="ARBA00023054"/>
    </source>
</evidence>
<evidence type="ECO:0000313" key="9">
    <source>
        <dbReference type="Proteomes" id="UP000007148"/>
    </source>
</evidence>
<dbReference type="EMBL" id="CAFZ01000048">
    <property type="protein sequence ID" value="CCA69143.1"/>
    <property type="molecule type" value="Genomic_DNA"/>
</dbReference>
<dbReference type="PROSITE" id="PS00326">
    <property type="entry name" value="TROPOMYOSIN"/>
    <property type="match status" value="1"/>
</dbReference>
<dbReference type="GO" id="GO:0005739">
    <property type="term" value="C:mitochondrion"/>
    <property type="evidence" value="ECO:0007669"/>
    <property type="project" value="TreeGrafter"/>
</dbReference>
<dbReference type="PANTHER" id="PTHR11266">
    <property type="entry name" value="PEROXISOMAL MEMBRANE PROTEIN 2, PXMP2 MPV17"/>
    <property type="match status" value="1"/>
</dbReference>
<evidence type="ECO:0000256" key="7">
    <source>
        <dbReference type="RuleBase" id="RU363053"/>
    </source>
</evidence>
<reference evidence="8 9" key="1">
    <citation type="journal article" date="2011" name="PLoS Pathog.">
        <title>Endophytic Life Strategies Decoded by Genome and Transcriptome Analyses of the Mutualistic Root Symbiont Piriformospora indica.</title>
        <authorList>
            <person name="Zuccaro A."/>
            <person name="Lahrmann U."/>
            <person name="Guldener U."/>
            <person name="Langen G."/>
            <person name="Pfiffi S."/>
            <person name="Biedenkopf D."/>
            <person name="Wong P."/>
            <person name="Samans B."/>
            <person name="Grimm C."/>
            <person name="Basiewicz M."/>
            <person name="Murat C."/>
            <person name="Martin F."/>
            <person name="Kogel K.H."/>
        </authorList>
    </citation>
    <scope>NUCLEOTIDE SEQUENCE [LARGE SCALE GENOMIC DNA]</scope>
    <source>
        <strain evidence="8 9">DSM 11827</strain>
    </source>
</reference>
<keyword evidence="6" id="KW-0472">Membrane</keyword>
<dbReference type="InterPro" id="IPR000533">
    <property type="entry name" value="Tropomyosin"/>
</dbReference>
<dbReference type="AlphaFoldDB" id="G4TCV0"/>
<dbReference type="HOGENOM" id="CLU_1723092_0_0_1"/>
<evidence type="ECO:0000256" key="6">
    <source>
        <dbReference type="ARBA" id="ARBA00023136"/>
    </source>
</evidence>
<comment type="similarity">
    <text evidence="2 7">Belongs to the peroxisomal membrane protein PXMP2/4 family.</text>
</comment>
<comment type="subcellular location">
    <subcellularLocation>
        <location evidence="1">Membrane</location>
        <topology evidence="1">Multi-pass membrane protein</topology>
    </subcellularLocation>
</comment>
<keyword evidence="9" id="KW-1185">Reference proteome</keyword>
<keyword evidence="3" id="KW-0812">Transmembrane</keyword>
<protein>
    <submittedName>
        <fullName evidence="8">Related to glomerulosclerosis protein Mpv17</fullName>
    </submittedName>
</protein>
<evidence type="ECO:0000256" key="1">
    <source>
        <dbReference type="ARBA" id="ARBA00004141"/>
    </source>
</evidence>
<dbReference type="OrthoDB" id="10267969at2759"/>
<dbReference type="InParanoid" id="G4TCV0"/>
<evidence type="ECO:0000256" key="2">
    <source>
        <dbReference type="ARBA" id="ARBA00006824"/>
    </source>
</evidence>
<comment type="caution">
    <text evidence="8">The sequence shown here is derived from an EMBL/GenBank/DDBJ whole genome shotgun (WGS) entry which is preliminary data.</text>
</comment>
<evidence type="ECO:0000313" key="8">
    <source>
        <dbReference type="EMBL" id="CCA69143.1"/>
    </source>
</evidence>
<dbReference type="Proteomes" id="UP000007148">
    <property type="component" value="Unassembled WGS sequence"/>
</dbReference>
<sequence length="152" mass="16680">MAAIGRVYNQAFDRSPAGTLAVTNGLLSGVADIVAQGSQIGLFVFLGSMGVMEGHSSGAIKQKYIDLYPPAIKANWTVWPVIQFVNFRFMPLPYRVPFQATCGVFWTLYLSLLNSSKPTMAKESGEDLVHDAKVAAKRLKDAEARAERAERR</sequence>
<accession>G4TCV0</accession>
<dbReference type="eggNOG" id="KOG1944">
    <property type="taxonomic scope" value="Eukaryota"/>
</dbReference>
<dbReference type="Pfam" id="PF04117">
    <property type="entry name" value="Mpv17_PMP22"/>
    <property type="match status" value="1"/>
</dbReference>
<dbReference type="STRING" id="1109443.G4TCV0"/>
<dbReference type="PANTHER" id="PTHR11266:SF50">
    <property type="entry name" value="VACUOLAR MEMBRANE PROTEIN YOR292C"/>
    <property type="match status" value="1"/>
</dbReference>
<keyword evidence="4" id="KW-1133">Transmembrane helix</keyword>
<evidence type="ECO:0000256" key="4">
    <source>
        <dbReference type="ARBA" id="ARBA00022989"/>
    </source>
</evidence>
<organism evidence="8 9">
    <name type="scientific">Serendipita indica (strain DSM 11827)</name>
    <name type="common">Root endophyte fungus</name>
    <name type="synonym">Piriformospora indica</name>
    <dbReference type="NCBI Taxonomy" id="1109443"/>
    <lineage>
        <taxon>Eukaryota</taxon>
        <taxon>Fungi</taxon>
        <taxon>Dikarya</taxon>
        <taxon>Basidiomycota</taxon>
        <taxon>Agaricomycotina</taxon>
        <taxon>Agaricomycetes</taxon>
        <taxon>Sebacinales</taxon>
        <taxon>Serendipitaceae</taxon>
        <taxon>Serendipita</taxon>
    </lineage>
</organism>
<dbReference type="InterPro" id="IPR007248">
    <property type="entry name" value="Mpv17_PMP22"/>
</dbReference>
<dbReference type="GO" id="GO:0016020">
    <property type="term" value="C:membrane"/>
    <property type="evidence" value="ECO:0007669"/>
    <property type="project" value="UniProtKB-SubCell"/>
</dbReference>
<keyword evidence="5" id="KW-0175">Coiled coil</keyword>
<name>G4TCV0_SERID</name>